<dbReference type="RefSeq" id="WP_012295653.1">
    <property type="nucleotide sequence ID" value="NZ_JANTOO010000018.1"/>
</dbReference>
<dbReference type="Proteomes" id="UP001525021">
    <property type="component" value="Unassembled WGS sequence"/>
</dbReference>
<gene>
    <name evidence="1" type="ORF">NXZ79_17910</name>
</gene>
<protein>
    <submittedName>
        <fullName evidence="1">Group-specific protein</fullName>
    </submittedName>
</protein>
<name>A0ABT2DU00_9BACI</name>
<proteinExistence type="predicted"/>
<accession>A0ABT2DU00</accession>
<evidence type="ECO:0000313" key="2">
    <source>
        <dbReference type="Proteomes" id="UP001525021"/>
    </source>
</evidence>
<evidence type="ECO:0000313" key="1">
    <source>
        <dbReference type="EMBL" id="MCS1397887.1"/>
    </source>
</evidence>
<reference evidence="1 2" key="1">
    <citation type="submission" date="2022-08" db="EMBL/GenBank/DDBJ databases">
        <title>Lysinibacillus sequencing.</title>
        <authorList>
            <person name="Dunlap C."/>
        </authorList>
    </citation>
    <scope>NUCLEOTIDE SEQUENCE [LARGE SCALE GENOMIC DNA]</scope>
    <source>
        <strain evidence="1 2">PB211</strain>
    </source>
</reference>
<dbReference type="EMBL" id="JANTOO010000018">
    <property type="protein sequence ID" value="MCS1397887.1"/>
    <property type="molecule type" value="Genomic_DNA"/>
</dbReference>
<organism evidence="1 2">
    <name type="scientific">Lysinibacillus pinottii</name>
    <dbReference type="NCBI Taxonomy" id="2973932"/>
    <lineage>
        <taxon>Bacteria</taxon>
        <taxon>Bacillati</taxon>
        <taxon>Bacillota</taxon>
        <taxon>Bacilli</taxon>
        <taxon>Bacillales</taxon>
        <taxon>Bacillaceae</taxon>
        <taxon>Lysinibacillus</taxon>
    </lineage>
</organism>
<comment type="caution">
    <text evidence="1">The sequence shown here is derived from an EMBL/GenBank/DDBJ whole genome shotgun (WGS) entry which is preliminary data.</text>
</comment>
<sequence length="90" mass="10819">MIKIQIDNMVVEELLKEAIEEKINEHSNELLFWDSNELKRRTCMSWNSIQDNFFHDPNFPKAKVGGKWYYPAKETEEFLLKWLKEKNTLG</sequence>
<keyword evidence="2" id="KW-1185">Reference proteome</keyword>